<gene>
    <name evidence="1" type="primary">pxpA</name>
    <name evidence="2" type="ORF">ACFP3V_24185</name>
</gene>
<dbReference type="NCBIfam" id="NF003814">
    <property type="entry name" value="PRK05406.1-3"/>
    <property type="match status" value="1"/>
</dbReference>
<dbReference type="CDD" id="cd10787">
    <property type="entry name" value="LamB_YcsF_like"/>
    <property type="match status" value="1"/>
</dbReference>
<dbReference type="EC" id="3.5.2.9" evidence="1"/>
<dbReference type="InterPro" id="IPR005501">
    <property type="entry name" value="LamB/YcsF/PxpA-like"/>
</dbReference>
<keyword evidence="1" id="KW-0378">Hydrolase</keyword>
<protein>
    <recommendedName>
        <fullName evidence="1">5-oxoprolinase subunit A</fullName>
        <shortName evidence="1">5-OPase subunit A</shortName>
        <ecNumber evidence="1">3.5.2.9</ecNumber>
    </recommendedName>
    <alternativeName>
        <fullName evidence="1">5-oxoprolinase (ATP-hydrolyzing) subunit A</fullName>
    </alternativeName>
</protein>
<proteinExistence type="inferred from homology"/>
<dbReference type="SUPFAM" id="SSF88713">
    <property type="entry name" value="Glycoside hydrolase/deacetylase"/>
    <property type="match status" value="1"/>
</dbReference>
<name>A0ABW1G7R5_9ACTN</name>
<comment type="subunit">
    <text evidence="1">Forms a complex composed of PxpA, PxpB and PxpC.</text>
</comment>
<dbReference type="NCBIfam" id="NF003816">
    <property type="entry name" value="PRK05406.1-5"/>
    <property type="match status" value="1"/>
</dbReference>
<dbReference type="HAMAP" id="MF_00691">
    <property type="entry name" value="PxpA"/>
    <property type="match status" value="1"/>
</dbReference>
<keyword evidence="1" id="KW-0067">ATP-binding</keyword>
<organism evidence="2 3">
    <name type="scientific">Streptacidiphilus monticola</name>
    <dbReference type="NCBI Taxonomy" id="2161674"/>
    <lineage>
        <taxon>Bacteria</taxon>
        <taxon>Bacillati</taxon>
        <taxon>Actinomycetota</taxon>
        <taxon>Actinomycetes</taxon>
        <taxon>Kitasatosporales</taxon>
        <taxon>Streptomycetaceae</taxon>
        <taxon>Streptacidiphilus</taxon>
    </lineage>
</organism>
<evidence type="ECO:0000256" key="1">
    <source>
        <dbReference type="HAMAP-Rule" id="MF_00691"/>
    </source>
</evidence>
<dbReference type="Pfam" id="PF03746">
    <property type="entry name" value="LamB_YcsF"/>
    <property type="match status" value="1"/>
</dbReference>
<keyword evidence="1" id="KW-0547">Nucleotide-binding</keyword>
<keyword evidence="3" id="KW-1185">Reference proteome</keyword>
<sequence length="252" mass="26492">MIDLNADLGEGFGRWTLTDDEALLSVVSSANVACGFHAGDPVTMRRVCRLAAQRSVTVGAQVSYRDLAGFGRRAMDLPPEELAAEVAYQIGALRVFAEAAGTRVAYVKPHGALYNRTVHDAEQARAVVTGVRLAGEALPVLGLPGSQLLDAARRSGLRAVAEAFADRAYTPQGTLVSRREPGAVVHDPDEVVRRSVQLVVDGTVTAADGLTRVPVRAESLCLHGDTPGAAALARRVREALEEAGVTVGAFTA</sequence>
<dbReference type="InterPro" id="IPR011330">
    <property type="entry name" value="Glyco_hydro/deAcase_b/a-brl"/>
</dbReference>
<dbReference type="Gene3D" id="3.20.20.370">
    <property type="entry name" value="Glycoside hydrolase/deacetylase"/>
    <property type="match status" value="1"/>
</dbReference>
<evidence type="ECO:0000313" key="2">
    <source>
        <dbReference type="EMBL" id="MFC5910308.1"/>
    </source>
</evidence>
<dbReference type="PANTHER" id="PTHR30292:SF0">
    <property type="entry name" value="5-OXOPROLINASE SUBUNIT A"/>
    <property type="match status" value="1"/>
</dbReference>
<dbReference type="RefSeq" id="WP_380587242.1">
    <property type="nucleotide sequence ID" value="NZ_JBHSQJ010000108.1"/>
</dbReference>
<accession>A0ABW1G7R5</accession>
<evidence type="ECO:0000313" key="3">
    <source>
        <dbReference type="Proteomes" id="UP001596174"/>
    </source>
</evidence>
<comment type="function">
    <text evidence="1">Catalyzes the cleavage of 5-oxoproline to form L-glutamate coupled to the hydrolysis of ATP to ADP and inorganic phosphate.</text>
</comment>
<dbReference type="Proteomes" id="UP001596174">
    <property type="component" value="Unassembled WGS sequence"/>
</dbReference>
<dbReference type="PANTHER" id="PTHR30292">
    <property type="entry name" value="UNCHARACTERIZED PROTEIN YBGL-RELATED"/>
    <property type="match status" value="1"/>
</dbReference>
<dbReference type="EMBL" id="JBHSQJ010000108">
    <property type="protein sequence ID" value="MFC5910308.1"/>
    <property type="molecule type" value="Genomic_DNA"/>
</dbReference>
<comment type="similarity">
    <text evidence="1">Belongs to the LamB/PxpA family.</text>
</comment>
<reference evidence="3" key="1">
    <citation type="journal article" date="2019" name="Int. J. Syst. Evol. Microbiol.">
        <title>The Global Catalogue of Microorganisms (GCM) 10K type strain sequencing project: providing services to taxonomists for standard genome sequencing and annotation.</title>
        <authorList>
            <consortium name="The Broad Institute Genomics Platform"/>
            <consortium name="The Broad Institute Genome Sequencing Center for Infectious Disease"/>
            <person name="Wu L."/>
            <person name="Ma J."/>
        </authorList>
    </citation>
    <scope>NUCLEOTIDE SEQUENCE [LARGE SCALE GENOMIC DNA]</scope>
    <source>
        <strain evidence="3">JCM 4816</strain>
    </source>
</reference>
<comment type="catalytic activity">
    <reaction evidence="1">
        <text>5-oxo-L-proline + ATP + 2 H2O = L-glutamate + ADP + phosphate + H(+)</text>
        <dbReference type="Rhea" id="RHEA:10348"/>
        <dbReference type="ChEBI" id="CHEBI:15377"/>
        <dbReference type="ChEBI" id="CHEBI:15378"/>
        <dbReference type="ChEBI" id="CHEBI:29985"/>
        <dbReference type="ChEBI" id="CHEBI:30616"/>
        <dbReference type="ChEBI" id="CHEBI:43474"/>
        <dbReference type="ChEBI" id="CHEBI:58402"/>
        <dbReference type="ChEBI" id="CHEBI:456216"/>
        <dbReference type="EC" id="3.5.2.9"/>
    </reaction>
</comment>
<comment type="caution">
    <text evidence="2">The sequence shown here is derived from an EMBL/GenBank/DDBJ whole genome shotgun (WGS) entry which is preliminary data.</text>
</comment>